<comment type="similarity">
    <text evidence="2">Belongs to the GtrA family.</text>
</comment>
<reference evidence="8" key="2">
    <citation type="journal article" date="2021" name="PeerJ">
        <title>Extensive microbial diversity within the chicken gut microbiome revealed by metagenomics and culture.</title>
        <authorList>
            <person name="Gilroy R."/>
            <person name="Ravi A."/>
            <person name="Getino M."/>
            <person name="Pursley I."/>
            <person name="Horton D.L."/>
            <person name="Alikhan N.F."/>
            <person name="Baker D."/>
            <person name="Gharbi K."/>
            <person name="Hall N."/>
            <person name="Watson M."/>
            <person name="Adriaenssens E.M."/>
            <person name="Foster-Nyarko E."/>
            <person name="Jarju S."/>
            <person name="Secka A."/>
            <person name="Antonio M."/>
            <person name="Oren A."/>
            <person name="Chaudhuri R.R."/>
            <person name="La Ragione R."/>
            <person name="Hildebrand F."/>
            <person name="Pallen M.J."/>
        </authorList>
    </citation>
    <scope>NUCLEOTIDE SEQUENCE</scope>
    <source>
        <strain evidence="8">CHK193-30670</strain>
    </source>
</reference>
<feature type="transmembrane region" description="Helical" evidence="6">
    <location>
        <begin position="131"/>
        <end position="150"/>
    </location>
</feature>
<evidence type="ECO:0000256" key="2">
    <source>
        <dbReference type="ARBA" id="ARBA00009399"/>
    </source>
</evidence>
<comment type="subcellular location">
    <subcellularLocation>
        <location evidence="1">Membrane</location>
        <topology evidence="1">Multi-pass membrane protein</topology>
    </subcellularLocation>
</comment>
<dbReference type="Pfam" id="PF04138">
    <property type="entry name" value="GtrA_DPMS_TM"/>
    <property type="match status" value="1"/>
</dbReference>
<dbReference type="PANTHER" id="PTHR38459">
    <property type="entry name" value="PROPHAGE BACTOPRENOL-LINKED GLUCOSE TRANSLOCASE HOMOLOG"/>
    <property type="match status" value="1"/>
</dbReference>
<evidence type="ECO:0000256" key="5">
    <source>
        <dbReference type="ARBA" id="ARBA00023136"/>
    </source>
</evidence>
<dbReference type="GO" id="GO:0000271">
    <property type="term" value="P:polysaccharide biosynthetic process"/>
    <property type="evidence" value="ECO:0007669"/>
    <property type="project" value="InterPro"/>
</dbReference>
<dbReference type="AlphaFoldDB" id="A0A9D1IP92"/>
<protein>
    <submittedName>
        <fullName evidence="8">GtrA family protein</fullName>
    </submittedName>
</protein>
<name>A0A9D1IP92_9FIRM</name>
<evidence type="ECO:0000256" key="6">
    <source>
        <dbReference type="SAM" id="Phobius"/>
    </source>
</evidence>
<feature type="transmembrane region" description="Helical" evidence="6">
    <location>
        <begin position="99"/>
        <end position="119"/>
    </location>
</feature>
<dbReference type="PANTHER" id="PTHR38459:SF1">
    <property type="entry name" value="PROPHAGE BACTOPRENOL-LINKED GLUCOSE TRANSLOCASE HOMOLOG"/>
    <property type="match status" value="1"/>
</dbReference>
<evidence type="ECO:0000313" key="9">
    <source>
        <dbReference type="Proteomes" id="UP000824074"/>
    </source>
</evidence>
<dbReference type="Proteomes" id="UP000824074">
    <property type="component" value="Unassembled WGS sequence"/>
</dbReference>
<accession>A0A9D1IP92</accession>
<feature type="domain" description="GtrA/DPMS transmembrane" evidence="7">
    <location>
        <begin position="33"/>
        <end position="150"/>
    </location>
</feature>
<evidence type="ECO:0000256" key="3">
    <source>
        <dbReference type="ARBA" id="ARBA00022692"/>
    </source>
</evidence>
<proteinExistence type="inferred from homology"/>
<organism evidence="8 9">
    <name type="scientific">Candidatus Aphodocola excrementigallinarum</name>
    <dbReference type="NCBI Taxonomy" id="2840670"/>
    <lineage>
        <taxon>Bacteria</taxon>
        <taxon>Bacillati</taxon>
        <taxon>Bacillota</taxon>
        <taxon>Bacilli</taxon>
        <taxon>Candidatus Aphodocola</taxon>
    </lineage>
</organism>
<dbReference type="InterPro" id="IPR007267">
    <property type="entry name" value="GtrA_DPMS_TM"/>
</dbReference>
<reference evidence="8" key="1">
    <citation type="submission" date="2020-10" db="EMBL/GenBank/DDBJ databases">
        <authorList>
            <person name="Gilroy R."/>
        </authorList>
    </citation>
    <scope>NUCLEOTIDE SEQUENCE</scope>
    <source>
        <strain evidence="8">CHK193-30670</strain>
    </source>
</reference>
<keyword evidence="3 6" id="KW-0812">Transmembrane</keyword>
<sequence length="156" mass="18449">MSIFKNGKNIFKRIFKKKSKLEKFYYKNEEFIKYCLVSLVCTGILYLVFFIVDLITNGNYLVANLFSYVISFSVLYVWDQSIFKARPITKRRKLEQLTNFIIVRIIGFPLDSLVLSVLINDFSIGNMKAKILGSLIMFMYNYITNKLFVFRKNRLI</sequence>
<evidence type="ECO:0000259" key="7">
    <source>
        <dbReference type="Pfam" id="PF04138"/>
    </source>
</evidence>
<gene>
    <name evidence="8" type="ORF">IAB68_02885</name>
</gene>
<dbReference type="InterPro" id="IPR051401">
    <property type="entry name" value="GtrA_CellWall_Glycosyl"/>
</dbReference>
<dbReference type="GO" id="GO:0005886">
    <property type="term" value="C:plasma membrane"/>
    <property type="evidence" value="ECO:0007669"/>
    <property type="project" value="TreeGrafter"/>
</dbReference>
<dbReference type="EMBL" id="DVMT01000029">
    <property type="protein sequence ID" value="HIU40231.1"/>
    <property type="molecule type" value="Genomic_DNA"/>
</dbReference>
<keyword evidence="4 6" id="KW-1133">Transmembrane helix</keyword>
<feature type="transmembrane region" description="Helical" evidence="6">
    <location>
        <begin position="58"/>
        <end position="78"/>
    </location>
</feature>
<evidence type="ECO:0000313" key="8">
    <source>
        <dbReference type="EMBL" id="HIU40231.1"/>
    </source>
</evidence>
<feature type="transmembrane region" description="Helical" evidence="6">
    <location>
        <begin position="31"/>
        <end position="52"/>
    </location>
</feature>
<evidence type="ECO:0000256" key="1">
    <source>
        <dbReference type="ARBA" id="ARBA00004141"/>
    </source>
</evidence>
<evidence type="ECO:0000256" key="4">
    <source>
        <dbReference type="ARBA" id="ARBA00022989"/>
    </source>
</evidence>
<keyword evidence="5 6" id="KW-0472">Membrane</keyword>
<comment type="caution">
    <text evidence="8">The sequence shown here is derived from an EMBL/GenBank/DDBJ whole genome shotgun (WGS) entry which is preliminary data.</text>
</comment>